<dbReference type="AlphaFoldDB" id="A0A453C3J5"/>
<sequence>MGSTATPPPSPHQNCLTPPSRLLQEDVPPSLPLPTGVVVSSPSTSAWSASSLLPFLSSKNPRPEDVTATKQ</sequence>
<evidence type="ECO:0000313" key="2">
    <source>
        <dbReference type="EnsemblPlants" id="AET2Gv20723400.17"/>
    </source>
</evidence>
<reference evidence="2" key="3">
    <citation type="journal article" date="2017" name="Nature">
        <title>Genome sequence of the progenitor of the wheat D genome Aegilops tauschii.</title>
        <authorList>
            <person name="Luo M.C."/>
            <person name="Gu Y.Q."/>
            <person name="Puiu D."/>
            <person name="Wang H."/>
            <person name="Twardziok S.O."/>
            <person name="Deal K.R."/>
            <person name="Huo N."/>
            <person name="Zhu T."/>
            <person name="Wang L."/>
            <person name="Wang Y."/>
            <person name="McGuire P.E."/>
            <person name="Liu S."/>
            <person name="Long H."/>
            <person name="Ramasamy R.K."/>
            <person name="Rodriguez J.C."/>
            <person name="Van S.L."/>
            <person name="Yuan L."/>
            <person name="Wang Z."/>
            <person name="Xia Z."/>
            <person name="Xiao L."/>
            <person name="Anderson O.D."/>
            <person name="Ouyang S."/>
            <person name="Liang Y."/>
            <person name="Zimin A.V."/>
            <person name="Pertea G."/>
            <person name="Qi P."/>
            <person name="Bennetzen J.L."/>
            <person name="Dai X."/>
            <person name="Dawson M.W."/>
            <person name="Muller H.G."/>
            <person name="Kugler K."/>
            <person name="Rivarola-Duarte L."/>
            <person name="Spannagl M."/>
            <person name="Mayer K.F.X."/>
            <person name="Lu F.H."/>
            <person name="Bevan M.W."/>
            <person name="Leroy P."/>
            <person name="Li P."/>
            <person name="You F.M."/>
            <person name="Sun Q."/>
            <person name="Liu Z."/>
            <person name="Lyons E."/>
            <person name="Wicker T."/>
            <person name="Salzberg S.L."/>
            <person name="Devos K.M."/>
            <person name="Dvorak J."/>
        </authorList>
    </citation>
    <scope>NUCLEOTIDE SEQUENCE [LARGE SCALE GENOMIC DNA]</scope>
    <source>
        <strain evidence="2">cv. AL8/78</strain>
    </source>
</reference>
<dbReference type="Proteomes" id="UP000015105">
    <property type="component" value="Chromosome 2D"/>
</dbReference>
<evidence type="ECO:0000313" key="3">
    <source>
        <dbReference type="Proteomes" id="UP000015105"/>
    </source>
</evidence>
<dbReference type="EnsemblPlants" id="AET2Gv20723400.17">
    <property type="protein sequence ID" value="AET2Gv20723400.17"/>
    <property type="gene ID" value="AET2Gv20723400"/>
</dbReference>
<evidence type="ECO:0000256" key="1">
    <source>
        <dbReference type="SAM" id="MobiDB-lite"/>
    </source>
</evidence>
<name>A0A453C3J5_AEGTS</name>
<feature type="region of interest" description="Disordered" evidence="1">
    <location>
        <begin position="1"/>
        <end position="29"/>
    </location>
</feature>
<keyword evidence="3" id="KW-1185">Reference proteome</keyword>
<organism evidence="2 3">
    <name type="scientific">Aegilops tauschii subsp. strangulata</name>
    <name type="common">Goatgrass</name>
    <dbReference type="NCBI Taxonomy" id="200361"/>
    <lineage>
        <taxon>Eukaryota</taxon>
        <taxon>Viridiplantae</taxon>
        <taxon>Streptophyta</taxon>
        <taxon>Embryophyta</taxon>
        <taxon>Tracheophyta</taxon>
        <taxon>Spermatophyta</taxon>
        <taxon>Magnoliopsida</taxon>
        <taxon>Liliopsida</taxon>
        <taxon>Poales</taxon>
        <taxon>Poaceae</taxon>
        <taxon>BOP clade</taxon>
        <taxon>Pooideae</taxon>
        <taxon>Triticodae</taxon>
        <taxon>Triticeae</taxon>
        <taxon>Triticinae</taxon>
        <taxon>Aegilops</taxon>
    </lineage>
</organism>
<reference evidence="2" key="4">
    <citation type="submission" date="2019-03" db="UniProtKB">
        <authorList>
            <consortium name="EnsemblPlants"/>
        </authorList>
    </citation>
    <scope>IDENTIFICATION</scope>
</reference>
<dbReference type="Gramene" id="AET2Gv20723400.17">
    <property type="protein sequence ID" value="AET2Gv20723400.17"/>
    <property type="gene ID" value="AET2Gv20723400"/>
</dbReference>
<reference evidence="3" key="2">
    <citation type="journal article" date="2017" name="Nat. Plants">
        <title>The Aegilops tauschii genome reveals multiple impacts of transposons.</title>
        <authorList>
            <person name="Zhao G."/>
            <person name="Zou C."/>
            <person name="Li K."/>
            <person name="Wang K."/>
            <person name="Li T."/>
            <person name="Gao L."/>
            <person name="Zhang X."/>
            <person name="Wang H."/>
            <person name="Yang Z."/>
            <person name="Liu X."/>
            <person name="Jiang W."/>
            <person name="Mao L."/>
            <person name="Kong X."/>
            <person name="Jiao Y."/>
            <person name="Jia J."/>
        </authorList>
    </citation>
    <scope>NUCLEOTIDE SEQUENCE [LARGE SCALE GENOMIC DNA]</scope>
    <source>
        <strain evidence="3">cv. AL8/78</strain>
    </source>
</reference>
<feature type="compositionally biased region" description="Pro residues" evidence="1">
    <location>
        <begin position="1"/>
        <end position="11"/>
    </location>
</feature>
<proteinExistence type="predicted"/>
<reference evidence="3" key="1">
    <citation type="journal article" date="2014" name="Science">
        <title>Ancient hybridizations among the ancestral genomes of bread wheat.</title>
        <authorList>
            <consortium name="International Wheat Genome Sequencing Consortium,"/>
            <person name="Marcussen T."/>
            <person name="Sandve S.R."/>
            <person name="Heier L."/>
            <person name="Spannagl M."/>
            <person name="Pfeifer M."/>
            <person name="Jakobsen K.S."/>
            <person name="Wulff B.B."/>
            <person name="Steuernagel B."/>
            <person name="Mayer K.F."/>
            <person name="Olsen O.A."/>
        </authorList>
    </citation>
    <scope>NUCLEOTIDE SEQUENCE [LARGE SCALE GENOMIC DNA]</scope>
    <source>
        <strain evidence="3">cv. AL8/78</strain>
    </source>
</reference>
<reference evidence="2" key="5">
    <citation type="journal article" date="2021" name="G3 (Bethesda)">
        <title>Aegilops tauschii genome assembly Aet v5.0 features greater sequence contiguity and improved annotation.</title>
        <authorList>
            <person name="Wang L."/>
            <person name="Zhu T."/>
            <person name="Rodriguez J.C."/>
            <person name="Deal K.R."/>
            <person name="Dubcovsky J."/>
            <person name="McGuire P.E."/>
            <person name="Lux T."/>
            <person name="Spannagl M."/>
            <person name="Mayer K.F.X."/>
            <person name="Baldrich P."/>
            <person name="Meyers B.C."/>
            <person name="Huo N."/>
            <person name="Gu Y.Q."/>
            <person name="Zhou H."/>
            <person name="Devos K.M."/>
            <person name="Bennetzen J.L."/>
            <person name="Unver T."/>
            <person name="Budak H."/>
            <person name="Gulick P.J."/>
            <person name="Galiba G."/>
            <person name="Kalapos B."/>
            <person name="Nelson D.R."/>
            <person name="Li P."/>
            <person name="You F.M."/>
            <person name="Luo M.C."/>
            <person name="Dvorak J."/>
        </authorList>
    </citation>
    <scope>NUCLEOTIDE SEQUENCE [LARGE SCALE GENOMIC DNA]</scope>
    <source>
        <strain evidence="2">cv. AL8/78</strain>
    </source>
</reference>
<accession>A0A453C3J5</accession>
<protein>
    <submittedName>
        <fullName evidence="2">Uncharacterized protein</fullName>
    </submittedName>
</protein>